<dbReference type="Pfam" id="PF02769">
    <property type="entry name" value="AIRS_C"/>
    <property type="match status" value="1"/>
</dbReference>
<dbReference type="OrthoDB" id="2018833at2759"/>
<evidence type="ECO:0000256" key="11">
    <source>
        <dbReference type="ARBA" id="ARBA00023211"/>
    </source>
</evidence>
<dbReference type="GO" id="GO:0004637">
    <property type="term" value="F:phosphoribosylamine-glycine ligase activity"/>
    <property type="evidence" value="ECO:0007669"/>
    <property type="project" value="UniProtKB-EC"/>
</dbReference>
<dbReference type="InterPro" id="IPR000115">
    <property type="entry name" value="PRibGlycinamide_synth"/>
</dbReference>
<dbReference type="Pfam" id="PF02844">
    <property type="entry name" value="GARS_N"/>
    <property type="match status" value="1"/>
</dbReference>
<dbReference type="EMBL" id="LGRN01000472">
    <property type="protein sequence ID" value="OJD11918.1"/>
    <property type="molecule type" value="Genomic_DNA"/>
</dbReference>
<dbReference type="InterPro" id="IPR004733">
    <property type="entry name" value="PurM_cligase"/>
</dbReference>
<evidence type="ECO:0000256" key="8">
    <source>
        <dbReference type="ARBA" id="ARBA00022755"/>
    </source>
</evidence>
<dbReference type="SUPFAM" id="SSF52440">
    <property type="entry name" value="PreATP-grasp domain"/>
    <property type="match status" value="1"/>
</dbReference>
<dbReference type="InterPro" id="IPR011761">
    <property type="entry name" value="ATP-grasp"/>
</dbReference>
<comment type="catalytic activity">
    <reaction evidence="15">
        <text>5-phospho-beta-D-ribosylamine + glycine + ATP = N(1)-(5-phospho-beta-D-ribosyl)glycinamide + ADP + phosphate + H(+)</text>
        <dbReference type="Rhea" id="RHEA:17453"/>
        <dbReference type="ChEBI" id="CHEBI:15378"/>
        <dbReference type="ChEBI" id="CHEBI:30616"/>
        <dbReference type="ChEBI" id="CHEBI:43474"/>
        <dbReference type="ChEBI" id="CHEBI:57305"/>
        <dbReference type="ChEBI" id="CHEBI:58681"/>
        <dbReference type="ChEBI" id="CHEBI:143788"/>
        <dbReference type="ChEBI" id="CHEBI:456216"/>
        <dbReference type="EC" id="6.3.4.13"/>
    </reaction>
</comment>
<dbReference type="SUPFAM" id="SSF56042">
    <property type="entry name" value="PurM C-terminal domain-like"/>
    <property type="match status" value="1"/>
</dbReference>
<dbReference type="Pfam" id="PF01071">
    <property type="entry name" value="GARS_A"/>
    <property type="match status" value="1"/>
</dbReference>
<dbReference type="Pfam" id="PF00586">
    <property type="entry name" value="AIRS"/>
    <property type="match status" value="1"/>
</dbReference>
<evidence type="ECO:0000256" key="5">
    <source>
        <dbReference type="ARBA" id="ARBA00022598"/>
    </source>
</evidence>
<evidence type="ECO:0000256" key="14">
    <source>
        <dbReference type="ARBA" id="ARBA00029444"/>
    </source>
</evidence>
<dbReference type="NCBIfam" id="TIGR00878">
    <property type="entry name" value="purM"/>
    <property type="match status" value="1"/>
</dbReference>
<evidence type="ECO:0000313" key="20">
    <source>
        <dbReference type="Proteomes" id="UP000182235"/>
    </source>
</evidence>
<comment type="cofactor">
    <cofactor evidence="1">
        <name>Mg(2+)</name>
        <dbReference type="ChEBI" id="CHEBI:18420"/>
    </cofactor>
</comment>
<dbReference type="FunFam" id="3.90.600.10:FF:000001">
    <property type="entry name" value="Trifunctional purine biosynthetic protein adenosine-3"/>
    <property type="match status" value="1"/>
</dbReference>
<comment type="pathway">
    <text evidence="3">Purine metabolism; IMP biosynthesis via de novo pathway; N(1)-(5-phospho-D-ribosyl)glycinamide from 5-phospho-alpha-D-ribose 1-diphosphate: step 2/2.</text>
</comment>
<comment type="similarity">
    <text evidence="14">In the C-terminal section; belongs to the AIR synthase family.</text>
</comment>
<dbReference type="SUPFAM" id="SSF56059">
    <property type="entry name" value="Glutathione synthetase ATP-binding domain-like"/>
    <property type="match status" value="1"/>
</dbReference>
<dbReference type="GO" id="GO:0005524">
    <property type="term" value="F:ATP binding"/>
    <property type="evidence" value="ECO:0007669"/>
    <property type="project" value="UniProtKB-UniRule"/>
</dbReference>
<dbReference type="InterPro" id="IPR016185">
    <property type="entry name" value="PreATP-grasp_dom_sf"/>
</dbReference>
<keyword evidence="11" id="KW-0464">Manganese</keyword>
<dbReference type="AlphaFoldDB" id="A0A1J9P734"/>
<dbReference type="InterPro" id="IPR036921">
    <property type="entry name" value="PurM-like_N_sf"/>
</dbReference>
<evidence type="ECO:0000256" key="10">
    <source>
        <dbReference type="ARBA" id="ARBA00022842"/>
    </source>
</evidence>
<dbReference type="InterPro" id="IPR020562">
    <property type="entry name" value="PRibGlycinamide_synth_N"/>
</dbReference>
<dbReference type="STRING" id="1447872.A0A1J9P734"/>
<reference evidence="19 20" key="1">
    <citation type="submission" date="2015-07" db="EMBL/GenBank/DDBJ databases">
        <title>Emmonsia species relationships and genome sequence.</title>
        <authorList>
            <consortium name="The Broad Institute Genomics Platform"/>
            <person name="Cuomo C.A."/>
            <person name="Munoz J.F."/>
            <person name="Imamovic A."/>
            <person name="Priest M.E."/>
            <person name="Young S."/>
            <person name="Clay O.K."/>
            <person name="McEwen J.G."/>
        </authorList>
    </citation>
    <scope>NUCLEOTIDE SEQUENCE [LARGE SCALE GENOMIC DNA]</scope>
    <source>
        <strain evidence="19 20">UAMH 9510</strain>
    </source>
</reference>
<dbReference type="SUPFAM" id="SSF55326">
    <property type="entry name" value="PurM N-terminal domain-like"/>
    <property type="match status" value="1"/>
</dbReference>
<evidence type="ECO:0000256" key="12">
    <source>
        <dbReference type="ARBA" id="ARBA00023268"/>
    </source>
</evidence>
<dbReference type="PANTHER" id="PTHR10520">
    <property type="entry name" value="TRIFUNCTIONAL PURINE BIOSYNTHETIC PROTEIN ADENOSINE-3-RELATED"/>
    <property type="match status" value="1"/>
</dbReference>
<dbReference type="InterPro" id="IPR036676">
    <property type="entry name" value="PurM-like_C_sf"/>
</dbReference>
<dbReference type="Gene3D" id="3.30.1330.10">
    <property type="entry name" value="PurM-like, N-terminal domain"/>
    <property type="match status" value="1"/>
</dbReference>
<evidence type="ECO:0000256" key="16">
    <source>
        <dbReference type="ARBA" id="ARBA00049057"/>
    </source>
</evidence>
<keyword evidence="9 17" id="KW-0067">ATP-binding</keyword>
<keyword evidence="12" id="KW-0511">Multifunctional enzyme</keyword>
<dbReference type="Proteomes" id="UP000182235">
    <property type="component" value="Unassembled WGS sequence"/>
</dbReference>
<dbReference type="FunFam" id="3.30.1490.20:FF:000006">
    <property type="entry name" value="phosphoribosylamine--glycine ligase, chloroplastic-like"/>
    <property type="match status" value="1"/>
</dbReference>
<comment type="function">
    <text evidence="13">Catalyzes the second and fifth step in the 'de novo' purine biosynthesis pathway; contains phosphoribosylamine--glycine ligase (GARS) and phosphoribosylformylglycinamidine cyclo-ligase (AIRS) activities.</text>
</comment>
<dbReference type="FunFam" id="3.40.50.20:FF:000006">
    <property type="entry name" value="Phosphoribosylamine--glycine ligase, chloroplastic"/>
    <property type="match status" value="1"/>
</dbReference>
<dbReference type="SMART" id="SM01210">
    <property type="entry name" value="GARS_C"/>
    <property type="match status" value="1"/>
</dbReference>
<dbReference type="GO" id="GO:0006189">
    <property type="term" value="P:'de novo' IMP biosynthetic process"/>
    <property type="evidence" value="ECO:0007669"/>
    <property type="project" value="UniProtKB-UniPathway"/>
</dbReference>
<dbReference type="FunFam" id="3.90.650.10:FF:000007">
    <property type="entry name" value="Trifunctional purine biosynthetic protein adenosine-3"/>
    <property type="match status" value="1"/>
</dbReference>
<name>A0A1J9P734_9EURO</name>
<gene>
    <name evidence="19" type="ORF">AJ78_07409</name>
</gene>
<organism evidence="19 20">
    <name type="scientific">Emergomyces pasteurianus Ep9510</name>
    <dbReference type="NCBI Taxonomy" id="1447872"/>
    <lineage>
        <taxon>Eukaryota</taxon>
        <taxon>Fungi</taxon>
        <taxon>Dikarya</taxon>
        <taxon>Ascomycota</taxon>
        <taxon>Pezizomycotina</taxon>
        <taxon>Eurotiomycetes</taxon>
        <taxon>Eurotiomycetidae</taxon>
        <taxon>Onygenales</taxon>
        <taxon>Ajellomycetaceae</taxon>
        <taxon>Emergomyces</taxon>
    </lineage>
</organism>
<dbReference type="InterPro" id="IPR020560">
    <property type="entry name" value="PRibGlycinamide_synth_C-dom"/>
</dbReference>
<evidence type="ECO:0000259" key="18">
    <source>
        <dbReference type="PROSITE" id="PS50975"/>
    </source>
</evidence>
<dbReference type="InterPro" id="IPR011054">
    <property type="entry name" value="Rudment_hybrid_motif"/>
</dbReference>
<keyword evidence="8" id="KW-0658">Purine biosynthesis</keyword>
<comment type="catalytic activity">
    <reaction evidence="16">
        <text>2-formamido-N(1)-(5-O-phospho-beta-D-ribosyl)acetamidine + ATP = 5-amino-1-(5-phospho-beta-D-ribosyl)imidazole + ADP + phosphate + H(+)</text>
        <dbReference type="Rhea" id="RHEA:23032"/>
        <dbReference type="ChEBI" id="CHEBI:15378"/>
        <dbReference type="ChEBI" id="CHEBI:30616"/>
        <dbReference type="ChEBI" id="CHEBI:43474"/>
        <dbReference type="ChEBI" id="CHEBI:137981"/>
        <dbReference type="ChEBI" id="CHEBI:147287"/>
        <dbReference type="ChEBI" id="CHEBI:456216"/>
        <dbReference type="EC" id="6.3.3.1"/>
    </reaction>
</comment>
<evidence type="ECO:0000313" key="19">
    <source>
        <dbReference type="EMBL" id="OJD11918.1"/>
    </source>
</evidence>
<dbReference type="SUPFAM" id="SSF51246">
    <property type="entry name" value="Rudiment single hybrid motif"/>
    <property type="match status" value="1"/>
</dbReference>
<dbReference type="FunFam" id="3.30.1330.10:FF:000001">
    <property type="entry name" value="Phosphoribosylformylglycinamidine cyclo-ligase"/>
    <property type="match status" value="1"/>
</dbReference>
<evidence type="ECO:0000256" key="1">
    <source>
        <dbReference type="ARBA" id="ARBA00001946"/>
    </source>
</evidence>
<comment type="similarity">
    <text evidence="4">In the N-terminal section; belongs to the GARS family.</text>
</comment>
<dbReference type="GO" id="GO:0004641">
    <property type="term" value="F:phosphoribosylformylglycinamidine cyclo-ligase activity"/>
    <property type="evidence" value="ECO:0007669"/>
    <property type="project" value="UniProtKB-EC"/>
</dbReference>
<dbReference type="Gene3D" id="3.90.600.10">
    <property type="entry name" value="Phosphoribosylglycinamide synthetase, C-terminal domain"/>
    <property type="match status" value="1"/>
</dbReference>
<evidence type="ECO:0000256" key="6">
    <source>
        <dbReference type="ARBA" id="ARBA00022723"/>
    </source>
</evidence>
<comment type="pathway">
    <text evidence="2">Purine metabolism; IMP biosynthesis via de novo pathway; 5-amino-1-(5-phospho-D-ribosyl)imidazole from N(2)-formyl-N(1)-(5-phospho-D-ribosyl)glycinamide: step 2/2.</text>
</comment>
<dbReference type="PROSITE" id="PS50975">
    <property type="entry name" value="ATP_GRASP"/>
    <property type="match status" value="1"/>
</dbReference>
<accession>A0A1J9P734</accession>
<proteinExistence type="inferred from homology"/>
<dbReference type="Gene3D" id="3.30.1490.20">
    <property type="entry name" value="ATP-grasp fold, A domain"/>
    <property type="match status" value="1"/>
</dbReference>
<evidence type="ECO:0000256" key="3">
    <source>
        <dbReference type="ARBA" id="ARBA00005174"/>
    </source>
</evidence>
<dbReference type="FunFam" id="3.30.470.20:FF:000018">
    <property type="entry name" value="Trifunctional purine biosynthetic protein adenosine-3"/>
    <property type="match status" value="1"/>
</dbReference>
<keyword evidence="6" id="KW-0479">Metal-binding</keyword>
<keyword evidence="7 17" id="KW-0547">Nucleotide-binding</keyword>
<evidence type="ECO:0000256" key="17">
    <source>
        <dbReference type="PROSITE-ProRule" id="PRU00409"/>
    </source>
</evidence>
<dbReference type="VEuPathDB" id="FungiDB:AJ78_07409"/>
<dbReference type="PANTHER" id="PTHR10520:SF12">
    <property type="entry name" value="TRIFUNCTIONAL PURINE BIOSYNTHETIC PROTEIN ADENOSINE-3"/>
    <property type="match status" value="1"/>
</dbReference>
<dbReference type="NCBIfam" id="TIGR00877">
    <property type="entry name" value="purD"/>
    <property type="match status" value="1"/>
</dbReference>
<dbReference type="CDD" id="cd02196">
    <property type="entry name" value="PurM"/>
    <property type="match status" value="1"/>
</dbReference>
<dbReference type="InterPro" id="IPR037123">
    <property type="entry name" value="PRibGlycinamide_synth_C_sf"/>
</dbReference>
<comment type="caution">
    <text evidence="19">The sequence shown here is derived from an EMBL/GenBank/DDBJ whole genome shotgun (WGS) entry which is preliminary data.</text>
</comment>
<dbReference type="GO" id="GO:0046084">
    <property type="term" value="P:adenine biosynthetic process"/>
    <property type="evidence" value="ECO:0007669"/>
    <property type="project" value="TreeGrafter"/>
</dbReference>
<evidence type="ECO:0000256" key="9">
    <source>
        <dbReference type="ARBA" id="ARBA00022840"/>
    </source>
</evidence>
<evidence type="ECO:0000256" key="15">
    <source>
        <dbReference type="ARBA" id="ARBA00047843"/>
    </source>
</evidence>
<protein>
    <submittedName>
        <fullName evidence="19">Phosphoribosylamine-glycine ligase</fullName>
    </submittedName>
</protein>
<dbReference type="Gene3D" id="3.40.50.20">
    <property type="match status" value="1"/>
</dbReference>
<dbReference type="UniPathway" id="UPA00074">
    <property type="reaction ID" value="UER00125"/>
</dbReference>
<keyword evidence="5 19" id="KW-0436">Ligase</keyword>
<evidence type="ECO:0000256" key="4">
    <source>
        <dbReference type="ARBA" id="ARBA00007423"/>
    </source>
</evidence>
<dbReference type="Gene3D" id="3.30.470.20">
    <property type="entry name" value="ATP-grasp fold, B domain"/>
    <property type="match status" value="1"/>
</dbReference>
<dbReference type="HAMAP" id="MF_00741">
    <property type="entry name" value="AIRS"/>
    <property type="match status" value="1"/>
</dbReference>
<feature type="domain" description="ATP-grasp" evidence="18">
    <location>
        <begin position="115"/>
        <end position="323"/>
    </location>
</feature>
<evidence type="ECO:0000256" key="2">
    <source>
        <dbReference type="ARBA" id="ARBA00004686"/>
    </source>
</evidence>
<dbReference type="GO" id="GO:0005829">
    <property type="term" value="C:cytosol"/>
    <property type="evidence" value="ECO:0007669"/>
    <property type="project" value="TreeGrafter"/>
</dbReference>
<dbReference type="Pfam" id="PF02843">
    <property type="entry name" value="GARS_C"/>
    <property type="match status" value="1"/>
</dbReference>
<dbReference type="InterPro" id="IPR010918">
    <property type="entry name" value="PurM-like_C_dom"/>
</dbReference>
<evidence type="ECO:0000256" key="13">
    <source>
        <dbReference type="ARBA" id="ARBA00029388"/>
    </source>
</evidence>
<dbReference type="HAMAP" id="MF_00138">
    <property type="entry name" value="GARS"/>
    <property type="match status" value="1"/>
</dbReference>
<dbReference type="Gene3D" id="3.90.650.10">
    <property type="entry name" value="PurM-like C-terminal domain"/>
    <property type="match status" value="1"/>
</dbReference>
<dbReference type="GO" id="GO:0046872">
    <property type="term" value="F:metal ion binding"/>
    <property type="evidence" value="ECO:0007669"/>
    <property type="project" value="UniProtKB-KW"/>
</dbReference>
<keyword evidence="10" id="KW-0460">Magnesium</keyword>
<keyword evidence="20" id="KW-1185">Reference proteome</keyword>
<dbReference type="InterPro" id="IPR013815">
    <property type="entry name" value="ATP_grasp_subdomain_1"/>
</dbReference>
<dbReference type="InterPro" id="IPR016188">
    <property type="entry name" value="PurM-like_N"/>
</dbReference>
<sequence length="803" mass="84412">MLQERLRVLVVGSGGREHAFAWKLSHSPLVDIVYVAPGNGGTAAGDSKITNVDIKADDYPGLVSFSQKNNVNLVVPGPEAPLVDGIQKFFQSVGIRCFGPSQAAARMEGSKTFSKNFMKRHNIPTAAYKNFSDFTAASQYLDSVSHDVVIKASGLAAGKGVIIPQSKEEAQRALREIMLDRQFGEAGDEVVIEEFLEGDELSILTFSDGYTVRSLPPAQDHKRIFDGDQGPNTGGMGCYAPTQIASKKVLQEVDRTVIIPTIGGMRREGFPFVGILFTGLMMTKNGPKVLEYNVRGGDPETQTLLPLLSDDTDLAEVMVACTDHWLDGVTIKIEPKFSATVVAVAEGYPGSYAKGRDISLDTPTADTLIFHAGTTLANSQLKTSGGRVIAATSTAPTLEAAVKNSYTGISTIHFQGMHYRKDIAHRAFRSSSTTAISPSTSNAEPLTYAAAGVSIDAGNDLVKQIKANVAQTRRPGTDAIIGGFGGTFSLSTCNSGFHPSSPTLIGAIDGVGTKLVIAHEMRTHDTVGIDLVAMNVNDLVVQGAEPLFFLDCYSCGKLDVATAAAFVSGVAAGCVDAGCALVGGETAEMPGLYVGTSYDAVGAAVGAIDTASRAILPDLEKMQVGDVLLGLASSGPHSNGYSLVRKVVERSGLSYHDAAPFETTAPSLGAALLTPTRIYVKPLLAALAAAPGAIKGLAHITGGGLVENIPRALPKHLSALVDVASWSLPPVFRWLKKAGGVTGTEMGRAFNNGIGMVIVVGKGDMQRVKGLLEEKGEKVFVVGELAARGEDEGCVLQNLESWE</sequence>
<dbReference type="InterPro" id="IPR020561">
    <property type="entry name" value="PRibGlycinamid_synth_ATP-grasp"/>
</dbReference>
<dbReference type="SMART" id="SM01209">
    <property type="entry name" value="GARS_A"/>
    <property type="match status" value="1"/>
</dbReference>
<evidence type="ECO:0000256" key="7">
    <source>
        <dbReference type="ARBA" id="ARBA00022741"/>
    </source>
</evidence>